<feature type="transmembrane region" description="Helical" evidence="1">
    <location>
        <begin position="162"/>
        <end position="182"/>
    </location>
</feature>
<proteinExistence type="predicted"/>
<evidence type="ECO:0000313" key="2">
    <source>
        <dbReference type="EMBL" id="CAI5785415.1"/>
    </source>
</evidence>
<evidence type="ECO:0008006" key="4">
    <source>
        <dbReference type="Google" id="ProtNLM"/>
    </source>
</evidence>
<protein>
    <recommendedName>
        <fullName evidence="4">Transmembrane protein</fullName>
    </recommendedName>
</protein>
<dbReference type="Proteomes" id="UP001178461">
    <property type="component" value="Chromosome 10"/>
</dbReference>
<name>A0AA35KW92_9SAUR</name>
<dbReference type="PANTHER" id="PTHR36878:SF1">
    <property type="entry name" value="SMALL INTEGRAL MEMBRANE PROTEIN 30"/>
    <property type="match status" value="1"/>
</dbReference>
<dbReference type="PANTHER" id="PTHR36878">
    <property type="entry name" value="SMALL INTEGRAL MEMBRANE PROTEIN 30"/>
    <property type="match status" value="1"/>
</dbReference>
<reference evidence="2" key="1">
    <citation type="submission" date="2022-12" db="EMBL/GenBank/DDBJ databases">
        <authorList>
            <person name="Alioto T."/>
            <person name="Alioto T."/>
            <person name="Gomez Garrido J."/>
        </authorList>
    </citation>
    <scope>NUCLEOTIDE SEQUENCE</scope>
</reference>
<gene>
    <name evidence="2" type="ORF">PODLI_1B032775</name>
</gene>
<accession>A0AA35KW92</accession>
<organism evidence="2 3">
    <name type="scientific">Podarcis lilfordi</name>
    <name type="common">Lilford's wall lizard</name>
    <dbReference type="NCBI Taxonomy" id="74358"/>
    <lineage>
        <taxon>Eukaryota</taxon>
        <taxon>Metazoa</taxon>
        <taxon>Chordata</taxon>
        <taxon>Craniata</taxon>
        <taxon>Vertebrata</taxon>
        <taxon>Euteleostomi</taxon>
        <taxon>Lepidosauria</taxon>
        <taxon>Squamata</taxon>
        <taxon>Bifurcata</taxon>
        <taxon>Unidentata</taxon>
        <taxon>Episquamata</taxon>
        <taxon>Laterata</taxon>
        <taxon>Lacertibaenia</taxon>
        <taxon>Lacertidae</taxon>
        <taxon>Podarcis</taxon>
    </lineage>
</organism>
<evidence type="ECO:0000256" key="1">
    <source>
        <dbReference type="SAM" id="Phobius"/>
    </source>
</evidence>
<dbReference type="Pfam" id="PF15873">
    <property type="entry name" value="DUF4730"/>
    <property type="match status" value="1"/>
</dbReference>
<sequence length="216" mass="22842">MDSISRSAEIREPSKSSVKTAIHHANRLFSFSVSKPMLKQRQATESWKGKRVALKTCSGFLAKALTGAVNQGLTGKPPQCMTGVVVAGGSEGRKPIARSSSFPACNGRFQEVGVVQDGCQLPKIPAPTTPGNTLNTQAVTRRPSLRFIGSTMIGNMGATRNASHLFLVLLSLLIGLPVVAAMDTGDALALLLVMFLSCIGLCACLGLYARKRNGEL</sequence>
<dbReference type="AlphaFoldDB" id="A0AA35KW92"/>
<keyword evidence="3" id="KW-1185">Reference proteome</keyword>
<keyword evidence="1" id="KW-0472">Membrane</keyword>
<keyword evidence="1" id="KW-1133">Transmembrane helix</keyword>
<feature type="transmembrane region" description="Helical" evidence="1">
    <location>
        <begin position="188"/>
        <end position="209"/>
    </location>
</feature>
<evidence type="ECO:0000313" key="3">
    <source>
        <dbReference type="Proteomes" id="UP001178461"/>
    </source>
</evidence>
<keyword evidence="1" id="KW-0812">Transmembrane</keyword>
<dbReference type="InterPro" id="IPR031742">
    <property type="entry name" value="DUF4730"/>
</dbReference>
<dbReference type="EMBL" id="OX395135">
    <property type="protein sequence ID" value="CAI5785415.1"/>
    <property type="molecule type" value="Genomic_DNA"/>
</dbReference>